<feature type="transmembrane region" description="Helical" evidence="6">
    <location>
        <begin position="191"/>
        <end position="212"/>
    </location>
</feature>
<evidence type="ECO:0000256" key="2">
    <source>
        <dbReference type="ARBA" id="ARBA00005268"/>
    </source>
</evidence>
<feature type="transmembrane region" description="Helical" evidence="6">
    <location>
        <begin position="218"/>
        <end position="240"/>
    </location>
</feature>
<comment type="similarity">
    <text evidence="2">Belongs to the UPF0014 family.</text>
</comment>
<evidence type="ECO:0000256" key="1">
    <source>
        <dbReference type="ARBA" id="ARBA00004141"/>
    </source>
</evidence>
<evidence type="ECO:0000256" key="3">
    <source>
        <dbReference type="ARBA" id="ARBA00022692"/>
    </source>
</evidence>
<feature type="transmembrane region" description="Helical" evidence="6">
    <location>
        <begin position="120"/>
        <end position="141"/>
    </location>
</feature>
<evidence type="ECO:0000256" key="5">
    <source>
        <dbReference type="ARBA" id="ARBA00023136"/>
    </source>
</evidence>
<accession>A0ABX2RS86</accession>
<keyword evidence="8" id="KW-1185">Reference proteome</keyword>
<sequence length="248" mass="24522">MSSTMLVVGPKLAVTLVVLTAVAAAVATVGRLGHGRQIAVAAVRAAIQLAAVSLLIAAIVASLWATAAFVAVMCAVAAGTSGRRITGGARGWWAAVPIVAGSLSVVLGLLLAGLVPARGIAVIPVAGILIGGAMTATSLAGRRALDELTGRWGEVEAALALGLLPRDAVLLVCRPAAGQALIPALDQTRTVGLVTLPGAFVGMLLGGAGPLAAGITQLFVLVGLLAVEAVAVVLTVELVARGRLRPTP</sequence>
<evidence type="ECO:0000256" key="4">
    <source>
        <dbReference type="ARBA" id="ARBA00022989"/>
    </source>
</evidence>
<dbReference type="InterPro" id="IPR005226">
    <property type="entry name" value="UPF0014_fam"/>
</dbReference>
<keyword evidence="5 6" id="KW-0472">Membrane</keyword>
<feature type="transmembrane region" description="Helical" evidence="6">
    <location>
        <begin position="55"/>
        <end position="79"/>
    </location>
</feature>
<dbReference type="PANTHER" id="PTHR30028:SF0">
    <property type="entry name" value="PROTEIN ALUMINUM SENSITIVE 3"/>
    <property type="match status" value="1"/>
</dbReference>
<dbReference type="Proteomes" id="UP000631553">
    <property type="component" value="Unassembled WGS sequence"/>
</dbReference>
<dbReference type="RefSeq" id="WP_257028435.1">
    <property type="nucleotide sequence ID" value="NZ_JACCCQ010000001.1"/>
</dbReference>
<comment type="subcellular location">
    <subcellularLocation>
        <location evidence="1">Membrane</location>
        <topology evidence="1">Multi-pass membrane protein</topology>
    </subcellularLocation>
</comment>
<proteinExistence type="inferred from homology"/>
<keyword evidence="4 6" id="KW-1133">Transmembrane helix</keyword>
<keyword evidence="3 6" id="KW-0812">Transmembrane</keyword>
<dbReference type="PANTHER" id="PTHR30028">
    <property type="entry name" value="UPF0014 INNER MEMBRANE PROTEIN YBBM-RELATED"/>
    <property type="match status" value="1"/>
</dbReference>
<dbReference type="Pfam" id="PF03649">
    <property type="entry name" value="UPF0014"/>
    <property type="match status" value="1"/>
</dbReference>
<organism evidence="7 8">
    <name type="scientific">Micromonospora purpureochromogenes</name>
    <dbReference type="NCBI Taxonomy" id="47872"/>
    <lineage>
        <taxon>Bacteria</taxon>
        <taxon>Bacillati</taxon>
        <taxon>Actinomycetota</taxon>
        <taxon>Actinomycetes</taxon>
        <taxon>Micromonosporales</taxon>
        <taxon>Micromonosporaceae</taxon>
        <taxon>Micromonospora</taxon>
    </lineage>
</organism>
<evidence type="ECO:0000313" key="7">
    <source>
        <dbReference type="EMBL" id="NYF58093.1"/>
    </source>
</evidence>
<gene>
    <name evidence="7" type="ORF">HDA35_003924</name>
</gene>
<evidence type="ECO:0000313" key="8">
    <source>
        <dbReference type="Proteomes" id="UP000631553"/>
    </source>
</evidence>
<evidence type="ECO:0000256" key="6">
    <source>
        <dbReference type="SAM" id="Phobius"/>
    </source>
</evidence>
<dbReference type="EMBL" id="JACCCQ010000001">
    <property type="protein sequence ID" value="NYF58093.1"/>
    <property type="molecule type" value="Genomic_DNA"/>
</dbReference>
<protein>
    <submittedName>
        <fullName evidence="7">ABC transport system permease protein</fullName>
    </submittedName>
</protein>
<comment type="caution">
    <text evidence="7">The sequence shown here is derived from an EMBL/GenBank/DDBJ whole genome shotgun (WGS) entry which is preliminary data.</text>
</comment>
<name>A0ABX2RS86_9ACTN</name>
<feature type="transmembrane region" description="Helical" evidence="6">
    <location>
        <begin position="91"/>
        <end position="114"/>
    </location>
</feature>
<reference evidence="7 8" key="1">
    <citation type="submission" date="2020-07" db="EMBL/GenBank/DDBJ databases">
        <title>Sequencing the genomes of 1000 actinobacteria strains.</title>
        <authorList>
            <person name="Klenk H.-P."/>
        </authorList>
    </citation>
    <scope>NUCLEOTIDE SEQUENCE [LARGE SCALE GENOMIC DNA]</scope>
    <source>
        <strain evidence="7 8">DSM 43814</strain>
    </source>
</reference>